<dbReference type="InterPro" id="IPR000847">
    <property type="entry name" value="LysR_HTH_N"/>
</dbReference>
<comment type="similarity">
    <text evidence="1">Belongs to the LysR transcriptional regulatory family.</text>
</comment>
<name>A0A848K928_9NOCA</name>
<evidence type="ECO:0000313" key="8">
    <source>
        <dbReference type="Proteomes" id="UP000535543"/>
    </source>
</evidence>
<dbReference type="SUPFAM" id="SSF53850">
    <property type="entry name" value="Periplasmic binding protein-like II"/>
    <property type="match status" value="1"/>
</dbReference>
<evidence type="ECO:0000256" key="1">
    <source>
        <dbReference type="ARBA" id="ARBA00009437"/>
    </source>
</evidence>
<dbReference type="GO" id="GO:0032993">
    <property type="term" value="C:protein-DNA complex"/>
    <property type="evidence" value="ECO:0007669"/>
    <property type="project" value="TreeGrafter"/>
</dbReference>
<evidence type="ECO:0000256" key="4">
    <source>
        <dbReference type="ARBA" id="ARBA00023159"/>
    </source>
</evidence>
<evidence type="ECO:0000256" key="5">
    <source>
        <dbReference type="ARBA" id="ARBA00023163"/>
    </source>
</evidence>
<evidence type="ECO:0000256" key="3">
    <source>
        <dbReference type="ARBA" id="ARBA00023125"/>
    </source>
</evidence>
<dbReference type="Gene3D" id="3.40.190.10">
    <property type="entry name" value="Periplasmic binding protein-like II"/>
    <property type="match status" value="2"/>
</dbReference>
<dbReference type="FunFam" id="1.10.10.10:FF:000001">
    <property type="entry name" value="LysR family transcriptional regulator"/>
    <property type="match status" value="1"/>
</dbReference>
<accession>A0A848K928</accession>
<keyword evidence="2" id="KW-0805">Transcription regulation</keyword>
<dbReference type="PANTHER" id="PTHR30346">
    <property type="entry name" value="TRANSCRIPTIONAL DUAL REGULATOR HCAR-RELATED"/>
    <property type="match status" value="1"/>
</dbReference>
<protein>
    <submittedName>
        <fullName evidence="7">LysR family transcriptional regulator</fullName>
    </submittedName>
</protein>
<dbReference type="PANTHER" id="PTHR30346:SF0">
    <property type="entry name" value="HCA OPERON TRANSCRIPTIONAL ACTIVATOR HCAR"/>
    <property type="match status" value="1"/>
</dbReference>
<evidence type="ECO:0000313" key="7">
    <source>
        <dbReference type="EMBL" id="NMN93794.1"/>
    </source>
</evidence>
<dbReference type="Pfam" id="PF03466">
    <property type="entry name" value="LysR_substrate"/>
    <property type="match status" value="1"/>
</dbReference>
<dbReference type="Gene3D" id="1.10.10.10">
    <property type="entry name" value="Winged helix-like DNA-binding domain superfamily/Winged helix DNA-binding domain"/>
    <property type="match status" value="1"/>
</dbReference>
<dbReference type="AlphaFoldDB" id="A0A848K928"/>
<keyword evidence="5" id="KW-0804">Transcription</keyword>
<dbReference type="InterPro" id="IPR036390">
    <property type="entry name" value="WH_DNA-bd_sf"/>
</dbReference>
<keyword evidence="3" id="KW-0238">DNA-binding</keyword>
<reference evidence="7 8" key="1">
    <citation type="submission" date="2019-05" db="EMBL/GenBank/DDBJ databases">
        <authorList>
            <person name="Lee S.D."/>
        </authorList>
    </citation>
    <scope>NUCLEOTIDE SEQUENCE [LARGE SCALE GENOMIC DNA]</scope>
    <source>
        <strain evidence="7 8">YC2-7</strain>
    </source>
</reference>
<dbReference type="GO" id="GO:0003677">
    <property type="term" value="F:DNA binding"/>
    <property type="evidence" value="ECO:0007669"/>
    <property type="project" value="UniProtKB-KW"/>
</dbReference>
<reference evidence="7 8" key="2">
    <citation type="submission" date="2020-06" db="EMBL/GenBank/DDBJ databases">
        <title>Antribacter stalactiti gen. nov., sp. nov., a new member of the family Nacardiaceae isolated from a cave.</title>
        <authorList>
            <person name="Kim I.S."/>
        </authorList>
    </citation>
    <scope>NUCLEOTIDE SEQUENCE [LARGE SCALE GENOMIC DNA]</scope>
    <source>
        <strain evidence="7 8">YC2-7</strain>
    </source>
</reference>
<dbReference type="PRINTS" id="PR00039">
    <property type="entry name" value="HTHLYSR"/>
</dbReference>
<dbReference type="GO" id="GO:0003700">
    <property type="term" value="F:DNA-binding transcription factor activity"/>
    <property type="evidence" value="ECO:0007669"/>
    <property type="project" value="InterPro"/>
</dbReference>
<dbReference type="CDD" id="cd08414">
    <property type="entry name" value="PBP2_LTTR_aromatics_like"/>
    <property type="match status" value="1"/>
</dbReference>
<proteinExistence type="inferred from homology"/>
<sequence>MELRHLEHFVAVAEELHFGRAAARLRLAQPALSQSVRQLEAELGVTLLARTTRQVSLTPSGEFFYRETVRNLESLESSARAVRRISDGRAGLIRIGFTGTASFDRLPIIARATKQRLPGVALEIHGDLLTPGLVEGLRTNHLDLAVLRPPVAGDDIVVRNIATEKLVLALPIDHRLSTEPALEVSDLAYDDFVMYSDTHSAVNDVVTRSCRAAGFTPRREHEAPGTSVLLALVAAGLGIALVPESVRALTLAGVVFRDISGAETIDLALAWNRNQPSTLVETLLGALDEANVFPF</sequence>
<dbReference type="Pfam" id="PF00126">
    <property type="entry name" value="HTH_1"/>
    <property type="match status" value="1"/>
</dbReference>
<evidence type="ECO:0000259" key="6">
    <source>
        <dbReference type="PROSITE" id="PS50931"/>
    </source>
</evidence>
<keyword evidence="4" id="KW-0010">Activator</keyword>
<feature type="domain" description="HTH lysR-type" evidence="6">
    <location>
        <begin position="1"/>
        <end position="58"/>
    </location>
</feature>
<dbReference type="InterPro" id="IPR005119">
    <property type="entry name" value="LysR_subst-bd"/>
</dbReference>
<organism evidence="7 8">
    <name type="scientific">Antrihabitans stalactiti</name>
    <dbReference type="NCBI Taxonomy" id="2584121"/>
    <lineage>
        <taxon>Bacteria</taxon>
        <taxon>Bacillati</taxon>
        <taxon>Actinomycetota</taxon>
        <taxon>Actinomycetes</taxon>
        <taxon>Mycobacteriales</taxon>
        <taxon>Nocardiaceae</taxon>
        <taxon>Antrihabitans</taxon>
    </lineage>
</organism>
<comment type="caution">
    <text evidence="7">The sequence shown here is derived from an EMBL/GenBank/DDBJ whole genome shotgun (WGS) entry which is preliminary data.</text>
</comment>
<keyword evidence="8" id="KW-1185">Reference proteome</keyword>
<gene>
    <name evidence="7" type="ORF">FGL95_01910</name>
</gene>
<dbReference type="SUPFAM" id="SSF46785">
    <property type="entry name" value="Winged helix' DNA-binding domain"/>
    <property type="match status" value="1"/>
</dbReference>
<dbReference type="PROSITE" id="PS50931">
    <property type="entry name" value="HTH_LYSR"/>
    <property type="match status" value="1"/>
</dbReference>
<dbReference type="EMBL" id="VCQU01000001">
    <property type="protein sequence ID" value="NMN93794.1"/>
    <property type="molecule type" value="Genomic_DNA"/>
</dbReference>
<dbReference type="InterPro" id="IPR036388">
    <property type="entry name" value="WH-like_DNA-bd_sf"/>
</dbReference>
<dbReference type="RefSeq" id="WP_169584487.1">
    <property type="nucleotide sequence ID" value="NZ_VCQU01000001.1"/>
</dbReference>
<dbReference type="Proteomes" id="UP000535543">
    <property type="component" value="Unassembled WGS sequence"/>
</dbReference>
<evidence type="ECO:0000256" key="2">
    <source>
        <dbReference type="ARBA" id="ARBA00023015"/>
    </source>
</evidence>